<reference evidence="2 3" key="1">
    <citation type="journal article" date="2007" name="Nature">
        <title>Evolution of genes and genomes on the Drosophila phylogeny.</title>
        <authorList>
            <consortium name="Drosophila 12 Genomes Consortium"/>
            <person name="Clark A.G."/>
            <person name="Eisen M.B."/>
            <person name="Smith D.R."/>
            <person name="Bergman C.M."/>
            <person name="Oliver B."/>
            <person name="Markow T.A."/>
            <person name="Kaufman T.C."/>
            <person name="Kellis M."/>
            <person name="Gelbart W."/>
            <person name="Iyer V.N."/>
            <person name="Pollard D.A."/>
            <person name="Sackton T.B."/>
            <person name="Larracuente A.M."/>
            <person name="Singh N.D."/>
            <person name="Abad J.P."/>
            <person name="Abt D.N."/>
            <person name="Adryan B."/>
            <person name="Aguade M."/>
            <person name="Akashi H."/>
            <person name="Anderson W.W."/>
            <person name="Aquadro C.F."/>
            <person name="Ardell D.H."/>
            <person name="Arguello R."/>
            <person name="Artieri C.G."/>
            <person name="Barbash D.A."/>
            <person name="Barker D."/>
            <person name="Barsanti P."/>
            <person name="Batterham P."/>
            <person name="Batzoglou S."/>
            <person name="Begun D."/>
            <person name="Bhutkar A."/>
            <person name="Blanco E."/>
            <person name="Bosak S.A."/>
            <person name="Bradley R.K."/>
            <person name="Brand A.D."/>
            <person name="Brent M.R."/>
            <person name="Brooks A.N."/>
            <person name="Brown R.H."/>
            <person name="Butlin R.K."/>
            <person name="Caggese C."/>
            <person name="Calvi B.R."/>
            <person name="Bernardo de Carvalho A."/>
            <person name="Caspi A."/>
            <person name="Castrezana S."/>
            <person name="Celniker S.E."/>
            <person name="Chang J.L."/>
            <person name="Chapple C."/>
            <person name="Chatterji S."/>
            <person name="Chinwalla A."/>
            <person name="Civetta A."/>
            <person name="Clifton S.W."/>
            <person name="Comeron J.M."/>
            <person name="Costello J.C."/>
            <person name="Coyne J.A."/>
            <person name="Daub J."/>
            <person name="David R.G."/>
            <person name="Delcher A.L."/>
            <person name="Delehaunty K."/>
            <person name="Do C.B."/>
            <person name="Ebling H."/>
            <person name="Edwards K."/>
            <person name="Eickbush T."/>
            <person name="Evans J.D."/>
            <person name="Filipski A."/>
            <person name="Findeiss S."/>
            <person name="Freyhult E."/>
            <person name="Fulton L."/>
            <person name="Fulton R."/>
            <person name="Garcia A.C."/>
            <person name="Gardiner A."/>
            <person name="Garfield D.A."/>
            <person name="Garvin B.E."/>
            <person name="Gibson G."/>
            <person name="Gilbert D."/>
            <person name="Gnerre S."/>
            <person name="Godfrey J."/>
            <person name="Good R."/>
            <person name="Gotea V."/>
            <person name="Gravely B."/>
            <person name="Greenberg A.J."/>
            <person name="Griffiths-Jones S."/>
            <person name="Gross S."/>
            <person name="Guigo R."/>
            <person name="Gustafson E.A."/>
            <person name="Haerty W."/>
            <person name="Hahn M.W."/>
            <person name="Halligan D.L."/>
            <person name="Halpern A.L."/>
            <person name="Halter G.M."/>
            <person name="Han M.V."/>
            <person name="Heger A."/>
            <person name="Hillier L."/>
            <person name="Hinrichs A.S."/>
            <person name="Holmes I."/>
            <person name="Hoskins R.A."/>
            <person name="Hubisz M.J."/>
            <person name="Hultmark D."/>
            <person name="Huntley M.A."/>
            <person name="Jaffe D.B."/>
            <person name="Jagadeeshan S."/>
            <person name="Jeck W.R."/>
            <person name="Johnson J."/>
            <person name="Jones C.D."/>
            <person name="Jordan W.C."/>
            <person name="Karpen G.H."/>
            <person name="Kataoka E."/>
            <person name="Keightley P.D."/>
            <person name="Kheradpour P."/>
            <person name="Kirkness E.F."/>
            <person name="Koerich L.B."/>
            <person name="Kristiansen K."/>
            <person name="Kudrna D."/>
            <person name="Kulathinal R.J."/>
            <person name="Kumar S."/>
            <person name="Kwok R."/>
            <person name="Lander E."/>
            <person name="Langley C.H."/>
            <person name="Lapoint R."/>
            <person name="Lazzaro B.P."/>
            <person name="Lee S.J."/>
            <person name="Levesque L."/>
            <person name="Li R."/>
            <person name="Lin C.F."/>
            <person name="Lin M.F."/>
            <person name="Lindblad-Toh K."/>
            <person name="Llopart A."/>
            <person name="Long M."/>
            <person name="Low L."/>
            <person name="Lozovsky E."/>
            <person name="Lu J."/>
            <person name="Luo M."/>
            <person name="Machado C.A."/>
            <person name="Makalowski W."/>
            <person name="Marzo M."/>
            <person name="Matsuda M."/>
            <person name="Matzkin L."/>
            <person name="McAllister B."/>
            <person name="McBride C.S."/>
            <person name="McKernan B."/>
            <person name="McKernan K."/>
            <person name="Mendez-Lago M."/>
            <person name="Minx P."/>
            <person name="Mollenhauer M.U."/>
            <person name="Montooth K."/>
            <person name="Mount S.M."/>
            <person name="Mu X."/>
            <person name="Myers E."/>
            <person name="Negre B."/>
            <person name="Newfeld S."/>
            <person name="Nielsen R."/>
            <person name="Noor M.A."/>
            <person name="O'Grady P."/>
            <person name="Pachter L."/>
            <person name="Papaceit M."/>
            <person name="Parisi M.J."/>
            <person name="Parisi M."/>
            <person name="Parts L."/>
            <person name="Pedersen J.S."/>
            <person name="Pesole G."/>
            <person name="Phillippy A.M."/>
            <person name="Ponting C.P."/>
            <person name="Pop M."/>
            <person name="Porcelli D."/>
            <person name="Powell J.R."/>
            <person name="Prohaska S."/>
            <person name="Pruitt K."/>
            <person name="Puig M."/>
            <person name="Quesneville H."/>
            <person name="Ram K.R."/>
            <person name="Rand D."/>
            <person name="Rasmussen M.D."/>
            <person name="Reed L.K."/>
            <person name="Reenan R."/>
            <person name="Reily A."/>
            <person name="Remington K.A."/>
            <person name="Rieger T.T."/>
            <person name="Ritchie M.G."/>
            <person name="Robin C."/>
            <person name="Rogers Y.H."/>
            <person name="Rohde C."/>
            <person name="Rozas J."/>
            <person name="Rubenfield M.J."/>
            <person name="Ruiz A."/>
            <person name="Russo S."/>
            <person name="Salzberg S.L."/>
            <person name="Sanchez-Gracia A."/>
            <person name="Saranga D.J."/>
            <person name="Sato H."/>
            <person name="Schaeffer S.W."/>
            <person name="Schatz M.C."/>
            <person name="Schlenke T."/>
            <person name="Schwartz R."/>
            <person name="Segarra C."/>
            <person name="Singh R.S."/>
            <person name="Sirot L."/>
            <person name="Sirota M."/>
            <person name="Sisneros N.B."/>
            <person name="Smith C.D."/>
            <person name="Smith T.F."/>
            <person name="Spieth J."/>
            <person name="Stage D.E."/>
            <person name="Stark A."/>
            <person name="Stephan W."/>
            <person name="Strausberg R.L."/>
            <person name="Strempel S."/>
            <person name="Sturgill D."/>
            <person name="Sutton G."/>
            <person name="Sutton G.G."/>
            <person name="Tao W."/>
            <person name="Teichmann S."/>
            <person name="Tobari Y.N."/>
            <person name="Tomimura Y."/>
            <person name="Tsolas J.M."/>
            <person name="Valente V.L."/>
            <person name="Venter E."/>
            <person name="Venter J.C."/>
            <person name="Vicario S."/>
            <person name="Vieira F.G."/>
            <person name="Vilella A.J."/>
            <person name="Villasante A."/>
            <person name="Walenz B."/>
            <person name="Wang J."/>
            <person name="Wasserman M."/>
            <person name="Watts T."/>
            <person name="Wilson D."/>
            <person name="Wilson R.K."/>
            <person name="Wing R.A."/>
            <person name="Wolfner M.F."/>
            <person name="Wong A."/>
            <person name="Wong G.K."/>
            <person name="Wu C.I."/>
            <person name="Wu G."/>
            <person name="Yamamoto D."/>
            <person name="Yang H.P."/>
            <person name="Yang S.P."/>
            <person name="Yorke J.A."/>
            <person name="Yoshida K."/>
            <person name="Zdobnov E."/>
            <person name="Zhang P."/>
            <person name="Zhang Y."/>
            <person name="Zimin A.V."/>
            <person name="Baldwin J."/>
            <person name="Abdouelleil A."/>
            <person name="Abdulkadir J."/>
            <person name="Abebe A."/>
            <person name="Abera B."/>
            <person name="Abreu J."/>
            <person name="Acer S.C."/>
            <person name="Aftuck L."/>
            <person name="Alexander A."/>
            <person name="An P."/>
            <person name="Anderson E."/>
            <person name="Anderson S."/>
            <person name="Arachi H."/>
            <person name="Azer M."/>
            <person name="Bachantsang P."/>
            <person name="Barry A."/>
            <person name="Bayul T."/>
            <person name="Berlin A."/>
            <person name="Bessette D."/>
            <person name="Bloom T."/>
            <person name="Blye J."/>
            <person name="Boguslavskiy L."/>
            <person name="Bonnet C."/>
            <person name="Boukhgalter B."/>
            <person name="Bourzgui I."/>
            <person name="Brown A."/>
            <person name="Cahill P."/>
            <person name="Channer S."/>
            <person name="Cheshatsang Y."/>
            <person name="Chuda L."/>
            <person name="Citroen M."/>
            <person name="Collymore A."/>
            <person name="Cooke P."/>
            <person name="Costello M."/>
            <person name="D'Aco K."/>
            <person name="Daza R."/>
            <person name="De Haan G."/>
            <person name="DeGray S."/>
            <person name="DeMaso C."/>
            <person name="Dhargay N."/>
            <person name="Dooley K."/>
            <person name="Dooley E."/>
            <person name="Doricent M."/>
            <person name="Dorje P."/>
            <person name="Dorjee K."/>
            <person name="Dupes A."/>
            <person name="Elong R."/>
            <person name="Falk J."/>
            <person name="Farina A."/>
            <person name="Faro S."/>
            <person name="Ferguson D."/>
            <person name="Fisher S."/>
            <person name="Foley C.D."/>
            <person name="Franke A."/>
            <person name="Friedrich D."/>
            <person name="Gadbois L."/>
            <person name="Gearin G."/>
            <person name="Gearin C.R."/>
            <person name="Giannoukos G."/>
            <person name="Goode T."/>
            <person name="Graham J."/>
            <person name="Grandbois E."/>
            <person name="Grewal S."/>
            <person name="Gyaltsen K."/>
            <person name="Hafez N."/>
            <person name="Hagos B."/>
            <person name="Hall J."/>
            <person name="Henson C."/>
            <person name="Hollinger A."/>
            <person name="Honan T."/>
            <person name="Huard M.D."/>
            <person name="Hughes L."/>
            <person name="Hurhula B."/>
            <person name="Husby M.E."/>
            <person name="Kamat A."/>
            <person name="Kanga B."/>
            <person name="Kashin S."/>
            <person name="Khazanovich D."/>
            <person name="Kisner P."/>
            <person name="Lance K."/>
            <person name="Lara M."/>
            <person name="Lee W."/>
            <person name="Lennon N."/>
            <person name="Letendre F."/>
            <person name="LeVine R."/>
            <person name="Lipovsky A."/>
            <person name="Liu X."/>
            <person name="Liu J."/>
            <person name="Liu S."/>
            <person name="Lokyitsang T."/>
            <person name="Lokyitsang Y."/>
            <person name="Lubonja R."/>
            <person name="Lui A."/>
            <person name="MacDonald P."/>
            <person name="Magnisalis V."/>
            <person name="Maru K."/>
            <person name="Matthews C."/>
            <person name="McCusker W."/>
            <person name="McDonough S."/>
            <person name="Mehta T."/>
            <person name="Meldrim J."/>
            <person name="Meneus L."/>
            <person name="Mihai O."/>
            <person name="Mihalev A."/>
            <person name="Mihova T."/>
            <person name="Mittelman R."/>
            <person name="Mlenga V."/>
            <person name="Montmayeur A."/>
            <person name="Mulrain L."/>
            <person name="Navidi A."/>
            <person name="Naylor J."/>
            <person name="Negash T."/>
            <person name="Nguyen T."/>
            <person name="Nguyen N."/>
            <person name="Nicol R."/>
            <person name="Norbu C."/>
            <person name="Norbu N."/>
            <person name="Novod N."/>
            <person name="O'Neill B."/>
            <person name="Osman S."/>
            <person name="Markiewicz E."/>
            <person name="Oyono O.L."/>
            <person name="Patti C."/>
            <person name="Phunkhang P."/>
            <person name="Pierre F."/>
            <person name="Priest M."/>
            <person name="Raghuraman S."/>
            <person name="Rege F."/>
            <person name="Reyes R."/>
            <person name="Rise C."/>
            <person name="Rogov P."/>
            <person name="Ross K."/>
            <person name="Ryan E."/>
            <person name="Settipalli S."/>
            <person name="Shea T."/>
            <person name="Sherpa N."/>
            <person name="Shi L."/>
            <person name="Shih D."/>
            <person name="Sparrow T."/>
            <person name="Spaulding J."/>
            <person name="Stalker J."/>
            <person name="Stange-Thomann N."/>
            <person name="Stavropoulos S."/>
            <person name="Stone C."/>
            <person name="Strader C."/>
            <person name="Tesfaye S."/>
            <person name="Thomson T."/>
            <person name="Thoulutsang Y."/>
            <person name="Thoulutsang D."/>
            <person name="Topham K."/>
            <person name="Topping I."/>
            <person name="Tsamla T."/>
            <person name="Vassiliev H."/>
            <person name="Vo A."/>
            <person name="Wangchuk T."/>
            <person name="Wangdi T."/>
            <person name="Weiand M."/>
            <person name="Wilkinson J."/>
            <person name="Wilson A."/>
            <person name="Yadav S."/>
            <person name="Young G."/>
            <person name="Yu Q."/>
            <person name="Zembek L."/>
            <person name="Zhong D."/>
            <person name="Zimmer A."/>
            <person name="Zwirko Z."/>
            <person name="Jaffe D.B."/>
            <person name="Alvarez P."/>
            <person name="Brockman W."/>
            <person name="Butler J."/>
            <person name="Chin C."/>
            <person name="Gnerre S."/>
            <person name="Grabherr M."/>
            <person name="Kleber M."/>
            <person name="Mauceli E."/>
            <person name="MacCallum I."/>
        </authorList>
    </citation>
    <scope>NUCLEOTIDE SEQUENCE [LARGE SCALE GENOMIC DNA]</scope>
    <source>
        <strain evidence="3">Tucson 15287-2541.00</strain>
    </source>
</reference>
<evidence type="ECO:0000256" key="1">
    <source>
        <dbReference type="SAM" id="MobiDB-lite"/>
    </source>
</evidence>
<feature type="region of interest" description="Disordered" evidence="1">
    <location>
        <begin position="1"/>
        <end position="28"/>
    </location>
</feature>
<accession>B4JTS4</accession>
<dbReference type="AlphaFoldDB" id="B4JTS4"/>
<proteinExistence type="predicted"/>
<feature type="compositionally biased region" description="Pro residues" evidence="1">
    <location>
        <begin position="1"/>
        <end position="16"/>
    </location>
</feature>
<dbReference type="GO" id="GO:0035615">
    <property type="term" value="F:clathrin adaptor activity"/>
    <property type="evidence" value="ECO:0007669"/>
    <property type="project" value="EnsemblMetazoa"/>
</dbReference>
<dbReference type="GO" id="GO:0032588">
    <property type="term" value="C:trans-Golgi network membrane"/>
    <property type="evidence" value="ECO:0007669"/>
    <property type="project" value="EnsemblMetazoa"/>
</dbReference>
<feature type="region of interest" description="Disordered" evidence="1">
    <location>
        <begin position="250"/>
        <end position="297"/>
    </location>
</feature>
<evidence type="ECO:0000313" key="2">
    <source>
        <dbReference type="EMBL" id="EDV91503.1"/>
    </source>
</evidence>
<dbReference type="GO" id="GO:0035650">
    <property type="term" value="F:AP-1 adaptor complex binding"/>
    <property type="evidence" value="ECO:0007669"/>
    <property type="project" value="EnsemblMetazoa"/>
</dbReference>
<dbReference type="OrthoDB" id="5917212at2759"/>
<feature type="compositionally biased region" description="Polar residues" evidence="1">
    <location>
        <begin position="66"/>
        <end position="77"/>
    </location>
</feature>
<feature type="compositionally biased region" description="Acidic residues" evidence="1">
    <location>
        <begin position="286"/>
        <end position="297"/>
    </location>
</feature>
<evidence type="ECO:0000313" key="3">
    <source>
        <dbReference type="Proteomes" id="UP000001070"/>
    </source>
</evidence>
<feature type="region of interest" description="Disordered" evidence="1">
    <location>
        <begin position="66"/>
        <end position="151"/>
    </location>
</feature>
<dbReference type="HOGENOM" id="CLU_937714_0_0_1"/>
<gene>
    <name evidence="2" type="primary">Dgri\GH13717</name>
    <name evidence="2" type="ORF">Dgri_GH13717</name>
</gene>
<dbReference type="Proteomes" id="UP000001070">
    <property type="component" value="Unassembled WGS sequence"/>
</dbReference>
<dbReference type="EMBL" id="CH916374">
    <property type="protein sequence ID" value="EDV91503.1"/>
    <property type="molecule type" value="Genomic_DNA"/>
</dbReference>
<sequence>MVNVPPPLLCSTPPPIDFGEDDDDSGLQSTLQLEDADEYSEYGLVSDTHEAALNAKVLTLPELPISSTHQPLPNDLSNGDEKSTAAHPVEAFNYQVRTLDAFEPAKEQQMPTSNQEEQHEVEAEVDVEEEEEDDDDDETNTNDNVPSLKLDSLSLYSSESISPTCTLSPVADEQAASKAHAAIVHQVTLEDVTDDSDEECSPKKPKELFIPEGAADFFAIEILHTPTPQATTPALSNPIPDAKQEFALPTLQTPIPDPKQDFTAFPDSTPPPQQELNGNLVKDNDAEKEEEEDDDFW</sequence>
<organism evidence="3">
    <name type="scientific">Drosophila grimshawi</name>
    <name type="common">Hawaiian fruit fly</name>
    <name type="synonym">Idiomyia grimshawi</name>
    <dbReference type="NCBI Taxonomy" id="7222"/>
    <lineage>
        <taxon>Eukaryota</taxon>
        <taxon>Metazoa</taxon>
        <taxon>Ecdysozoa</taxon>
        <taxon>Arthropoda</taxon>
        <taxon>Hexapoda</taxon>
        <taxon>Insecta</taxon>
        <taxon>Pterygota</taxon>
        <taxon>Neoptera</taxon>
        <taxon>Endopterygota</taxon>
        <taxon>Diptera</taxon>
        <taxon>Brachycera</taxon>
        <taxon>Muscomorpha</taxon>
        <taxon>Ephydroidea</taxon>
        <taxon>Drosophilidae</taxon>
        <taxon>Drosophila</taxon>
        <taxon>Hawaiian Drosophila</taxon>
    </lineage>
</organism>
<feature type="compositionally biased region" description="Acidic residues" evidence="1">
    <location>
        <begin position="123"/>
        <end position="140"/>
    </location>
</feature>
<protein>
    <submittedName>
        <fullName evidence="2">GH13717</fullName>
    </submittedName>
</protein>
<name>B4JTS4_DROGR</name>
<keyword evidence="3" id="KW-1185">Reference proteome</keyword>
<dbReference type="eggNOG" id="ENOG502QPXF">
    <property type="taxonomic scope" value="Eukaryota"/>
</dbReference>